<name>A0ABS7TRU7_9BACT</name>
<dbReference type="EMBL" id="JAIRAU010000021">
    <property type="protein sequence ID" value="MBZ5710891.1"/>
    <property type="molecule type" value="Genomic_DNA"/>
</dbReference>
<dbReference type="RefSeq" id="WP_224192661.1">
    <property type="nucleotide sequence ID" value="NZ_JAIRAU010000021.1"/>
</dbReference>
<evidence type="ECO:0000256" key="2">
    <source>
        <dbReference type="SAM" id="Phobius"/>
    </source>
</evidence>
<evidence type="ECO:0000256" key="1">
    <source>
        <dbReference type="SAM" id="MobiDB-lite"/>
    </source>
</evidence>
<keyword evidence="2" id="KW-0472">Membrane</keyword>
<keyword evidence="2" id="KW-1133">Transmembrane helix</keyword>
<organism evidence="3 4">
    <name type="scientific">Nannocystis pusilla</name>
    <dbReference type="NCBI Taxonomy" id="889268"/>
    <lineage>
        <taxon>Bacteria</taxon>
        <taxon>Pseudomonadati</taxon>
        <taxon>Myxococcota</taxon>
        <taxon>Polyangia</taxon>
        <taxon>Nannocystales</taxon>
        <taxon>Nannocystaceae</taxon>
        <taxon>Nannocystis</taxon>
    </lineage>
</organism>
<feature type="region of interest" description="Disordered" evidence="1">
    <location>
        <begin position="1"/>
        <end position="24"/>
    </location>
</feature>
<feature type="compositionally biased region" description="Basic and acidic residues" evidence="1">
    <location>
        <begin position="1"/>
        <end position="15"/>
    </location>
</feature>
<evidence type="ECO:0000313" key="4">
    <source>
        <dbReference type="Proteomes" id="UP001139031"/>
    </source>
</evidence>
<protein>
    <submittedName>
        <fullName evidence="3">Uncharacterized protein</fullName>
    </submittedName>
</protein>
<sequence>GEDPARGVEPRRTELGEEAPSGVDEAAKLSAAAQERLDAGDREGAIALWRRAFRALPGGFGYAPRRAAAALAIADAEERAFRETDDPMRLHAAVAALDAYLGGLDPTDDENRAKVEDRRAELLDMYLRASAPEGPQPAPPAALQRRGFDRRAGFAAAGLGGAAVVAGVVALAGGLTGRAADDDLRRVIARPCEGTDPLDPCGSDQAREQQKSELVSEGLRANRMALVGGILAGTLLAAGVAALVAGAIRGRARVQVRTAGLVVRF</sequence>
<keyword evidence="4" id="KW-1185">Reference proteome</keyword>
<feature type="transmembrane region" description="Helical" evidence="2">
    <location>
        <begin position="224"/>
        <end position="248"/>
    </location>
</feature>
<feature type="transmembrane region" description="Helical" evidence="2">
    <location>
        <begin position="154"/>
        <end position="175"/>
    </location>
</feature>
<comment type="caution">
    <text evidence="3">The sequence shown here is derived from an EMBL/GenBank/DDBJ whole genome shotgun (WGS) entry which is preliminary data.</text>
</comment>
<evidence type="ECO:0000313" key="3">
    <source>
        <dbReference type="EMBL" id="MBZ5710891.1"/>
    </source>
</evidence>
<dbReference type="Proteomes" id="UP001139031">
    <property type="component" value="Unassembled WGS sequence"/>
</dbReference>
<reference evidence="3" key="1">
    <citation type="submission" date="2021-08" db="EMBL/GenBank/DDBJ databases">
        <authorList>
            <person name="Stevens D.C."/>
        </authorList>
    </citation>
    <scope>NUCLEOTIDE SEQUENCE</scope>
    <source>
        <strain evidence="3">DSM 53165</strain>
    </source>
</reference>
<keyword evidence="2" id="KW-0812">Transmembrane</keyword>
<proteinExistence type="predicted"/>
<gene>
    <name evidence="3" type="ORF">K7C98_16645</name>
</gene>
<feature type="non-terminal residue" evidence="3">
    <location>
        <position position="1"/>
    </location>
</feature>
<accession>A0ABS7TRU7</accession>